<organism evidence="3 4">
    <name type="scientific">Panacibacter microcysteis</name>
    <dbReference type="NCBI Taxonomy" id="2793269"/>
    <lineage>
        <taxon>Bacteria</taxon>
        <taxon>Pseudomonadati</taxon>
        <taxon>Bacteroidota</taxon>
        <taxon>Chitinophagia</taxon>
        <taxon>Chitinophagales</taxon>
        <taxon>Chitinophagaceae</taxon>
        <taxon>Panacibacter</taxon>
    </lineage>
</organism>
<dbReference type="Pfam" id="PF03099">
    <property type="entry name" value="BPL_LplA_LipB"/>
    <property type="match status" value="1"/>
</dbReference>
<keyword evidence="1 3" id="KW-0436">Ligase</keyword>
<dbReference type="GO" id="GO:0005737">
    <property type="term" value="C:cytoplasm"/>
    <property type="evidence" value="ECO:0007669"/>
    <property type="project" value="TreeGrafter"/>
</dbReference>
<dbReference type="SUPFAM" id="SSF55681">
    <property type="entry name" value="Class II aaRS and biotin synthetases"/>
    <property type="match status" value="1"/>
</dbReference>
<keyword evidence="4" id="KW-1185">Reference proteome</keyword>
<dbReference type="CDD" id="cd16442">
    <property type="entry name" value="BPL"/>
    <property type="match status" value="1"/>
</dbReference>
<reference evidence="3" key="1">
    <citation type="submission" date="2020-11" db="EMBL/GenBank/DDBJ databases">
        <title>Bacterial whole genome sequence for Panacibacter sp. DH6.</title>
        <authorList>
            <person name="Le V."/>
            <person name="Ko S."/>
            <person name="Ahn C.-Y."/>
            <person name="Oh H.-M."/>
        </authorList>
    </citation>
    <scope>NUCLEOTIDE SEQUENCE</scope>
    <source>
        <strain evidence="3">DH6</strain>
    </source>
</reference>
<dbReference type="InterPro" id="IPR004143">
    <property type="entry name" value="BPL_LPL_catalytic"/>
</dbReference>
<gene>
    <name evidence="3" type="ORF">I5907_04835</name>
</gene>
<dbReference type="GO" id="GO:0004077">
    <property type="term" value="F:biotin--[biotin carboxyl-carrier protein] ligase activity"/>
    <property type="evidence" value="ECO:0007669"/>
    <property type="project" value="UniProtKB-EC"/>
</dbReference>
<evidence type="ECO:0000313" key="3">
    <source>
        <dbReference type="EMBL" id="MBG9375547.1"/>
    </source>
</evidence>
<dbReference type="NCBIfam" id="TIGR00121">
    <property type="entry name" value="birA_ligase"/>
    <property type="match status" value="1"/>
</dbReference>
<dbReference type="PANTHER" id="PTHR12835:SF5">
    <property type="entry name" value="BIOTIN--PROTEIN LIGASE"/>
    <property type="match status" value="1"/>
</dbReference>
<dbReference type="Proteomes" id="UP000628448">
    <property type="component" value="Unassembled WGS sequence"/>
</dbReference>
<feature type="domain" description="BPL/LPL catalytic" evidence="2">
    <location>
        <begin position="1"/>
        <end position="162"/>
    </location>
</feature>
<dbReference type="InterPro" id="IPR004408">
    <property type="entry name" value="Biotin_CoA_COase_ligase"/>
</dbReference>
<accession>A0A931DZ07</accession>
<dbReference type="EMBL" id="JADWYR010000001">
    <property type="protein sequence ID" value="MBG9375547.1"/>
    <property type="molecule type" value="Genomic_DNA"/>
</dbReference>
<dbReference type="PANTHER" id="PTHR12835">
    <property type="entry name" value="BIOTIN PROTEIN LIGASE"/>
    <property type="match status" value="1"/>
</dbReference>
<dbReference type="EC" id="6.3.4.15" evidence="3"/>
<name>A0A931DZ07_9BACT</name>
<evidence type="ECO:0000313" key="4">
    <source>
        <dbReference type="Proteomes" id="UP000628448"/>
    </source>
</evidence>
<evidence type="ECO:0000259" key="2">
    <source>
        <dbReference type="PROSITE" id="PS51733"/>
    </source>
</evidence>
<dbReference type="PROSITE" id="PS51733">
    <property type="entry name" value="BPL_LPL_CATALYTIC"/>
    <property type="match status" value="1"/>
</dbReference>
<protein>
    <submittedName>
        <fullName evidence="3">Biotin--[acetyl-CoA-carboxylase] ligase</fullName>
        <ecNumber evidence="3">6.3.4.15</ecNumber>
    </submittedName>
</protein>
<sequence length="224" mass="25082">MEMINNGTAAHGTAVFAHEQTAGKGQRGKSWITTKGENILLSVIIDARQIATQPKFLLSMAMAVAVHDFFGAHCVDENSVKWPNDLYWRDRKAGGILIENVLRGMDWQWSIVGIGININQTRFADVIQNPVSLKQITGKNHDPLMLAKQLCAYLDKSYNTLCVNPASIKDRYNSILYKKNTTVTLKKGNVLFDCTINSVDEHGRLKVTAAMEQSFEVGEIEWIR</sequence>
<dbReference type="AlphaFoldDB" id="A0A931DZ07"/>
<dbReference type="InterPro" id="IPR045864">
    <property type="entry name" value="aa-tRNA-synth_II/BPL/LPL"/>
</dbReference>
<evidence type="ECO:0000256" key="1">
    <source>
        <dbReference type="ARBA" id="ARBA00022598"/>
    </source>
</evidence>
<dbReference type="Gene3D" id="3.30.930.10">
    <property type="entry name" value="Bira Bifunctional Protein, Domain 2"/>
    <property type="match status" value="1"/>
</dbReference>
<comment type="caution">
    <text evidence="3">The sequence shown here is derived from an EMBL/GenBank/DDBJ whole genome shotgun (WGS) entry which is preliminary data.</text>
</comment>
<proteinExistence type="predicted"/>